<dbReference type="Proteomes" id="UP000481861">
    <property type="component" value="Unassembled WGS sequence"/>
</dbReference>
<organism evidence="3 4">
    <name type="scientific">Massariosphaeria phaeospora</name>
    <dbReference type="NCBI Taxonomy" id="100035"/>
    <lineage>
        <taxon>Eukaryota</taxon>
        <taxon>Fungi</taxon>
        <taxon>Dikarya</taxon>
        <taxon>Ascomycota</taxon>
        <taxon>Pezizomycotina</taxon>
        <taxon>Dothideomycetes</taxon>
        <taxon>Pleosporomycetidae</taxon>
        <taxon>Pleosporales</taxon>
        <taxon>Pleosporales incertae sedis</taxon>
        <taxon>Massariosphaeria</taxon>
    </lineage>
</organism>
<dbReference type="InterPro" id="IPR050982">
    <property type="entry name" value="Auxin_biosynth/cation_transpt"/>
</dbReference>
<accession>A0A7C8IA48</accession>
<dbReference type="EMBL" id="JAADJZ010000010">
    <property type="protein sequence ID" value="KAF2871931.1"/>
    <property type="molecule type" value="Genomic_DNA"/>
</dbReference>
<reference evidence="3 4" key="1">
    <citation type="submission" date="2020-01" db="EMBL/GenBank/DDBJ databases">
        <authorList>
            <consortium name="DOE Joint Genome Institute"/>
            <person name="Haridas S."/>
            <person name="Albert R."/>
            <person name="Binder M."/>
            <person name="Bloem J."/>
            <person name="Labutti K."/>
            <person name="Salamov A."/>
            <person name="Andreopoulos B."/>
            <person name="Baker S.E."/>
            <person name="Barry K."/>
            <person name="Bills G."/>
            <person name="Bluhm B.H."/>
            <person name="Cannon C."/>
            <person name="Castanera R."/>
            <person name="Culley D.E."/>
            <person name="Daum C."/>
            <person name="Ezra D."/>
            <person name="Gonzalez J.B."/>
            <person name="Henrissat B."/>
            <person name="Kuo A."/>
            <person name="Liang C."/>
            <person name="Lipzen A."/>
            <person name="Lutzoni F."/>
            <person name="Magnuson J."/>
            <person name="Mondo S."/>
            <person name="Nolan M."/>
            <person name="Ohm R."/>
            <person name="Pangilinan J."/>
            <person name="Park H.-J.H."/>
            <person name="Ramirez L."/>
            <person name="Alfaro M."/>
            <person name="Sun H."/>
            <person name="Tritt A."/>
            <person name="Yoshinaga Y."/>
            <person name="Zwiers L.-H.L."/>
            <person name="Turgeon B.G."/>
            <person name="Goodwin S.B."/>
            <person name="Spatafora J.W."/>
            <person name="Crous P.W."/>
            <person name="Grigoriev I.V."/>
        </authorList>
    </citation>
    <scope>NUCLEOTIDE SEQUENCE [LARGE SCALE GENOMIC DNA]</scope>
    <source>
        <strain evidence="3 4">CBS 611.86</strain>
    </source>
</reference>
<dbReference type="InterPro" id="IPR036188">
    <property type="entry name" value="FAD/NAD-bd_sf"/>
</dbReference>
<dbReference type="GO" id="GO:0004497">
    <property type="term" value="F:monooxygenase activity"/>
    <property type="evidence" value="ECO:0007669"/>
    <property type="project" value="TreeGrafter"/>
</dbReference>
<feature type="region of interest" description="Disordered" evidence="2">
    <location>
        <begin position="1"/>
        <end position="42"/>
    </location>
</feature>
<proteinExistence type="predicted"/>
<evidence type="ECO:0000313" key="4">
    <source>
        <dbReference type="Proteomes" id="UP000481861"/>
    </source>
</evidence>
<feature type="compositionally biased region" description="Basic and acidic residues" evidence="2">
    <location>
        <begin position="13"/>
        <end position="24"/>
    </location>
</feature>
<dbReference type="PANTHER" id="PTHR43539:SF68">
    <property type="entry name" value="FLAVIN-BINDING MONOOXYGENASE-LIKE PROTEIN (AFU_ORTHOLOGUE AFUA_4G09220)"/>
    <property type="match status" value="1"/>
</dbReference>
<dbReference type="GO" id="GO:0050660">
    <property type="term" value="F:flavin adenine dinucleotide binding"/>
    <property type="evidence" value="ECO:0007669"/>
    <property type="project" value="TreeGrafter"/>
</dbReference>
<evidence type="ECO:0008006" key="5">
    <source>
        <dbReference type="Google" id="ProtNLM"/>
    </source>
</evidence>
<gene>
    <name evidence="3" type="ORF">BDV95DRAFT_606500</name>
</gene>
<protein>
    <recommendedName>
        <fullName evidence="5">FAD/NAD(P)-binding domain-containing protein</fullName>
    </recommendedName>
</protein>
<name>A0A7C8IA48_9PLEO</name>
<dbReference type="OrthoDB" id="74360at2759"/>
<sequence>MSQATEPASLSDEYPRKADLRNEVSRPLPKVTPGTIDPATMTGDAPITQARAVLDALNSAIASNDAEKLAECFYAEQAYWRDIVALTSHLRTLTMPGVIAAALLHLISLRGLEGRIELVGDAHFAVVSPVLMFIDCEISFRINSPALDCMGKMVLLPVKTNESVCWKIWVLSTWVEKLMHHPEDESLLLTPGRRLTSVDAIETEVLIIGGGTSGLMTAARLKALGVESVVLDRNAQVGDSWAQRYDSLRFHVPTSNFEMPYTYYKKELQSPHRLTKCDVVEHLNIILSAAVQSSFYRLSEKKWTVRFKSLGNSETRTIVSKHLVQATGLGSGKPYLPPMEDTHVYQGFSVHSAEYRNAKILAERGVESVAIIGSANTAFDVMQDCYEAGLKTTMVARSPTYIFPYDYVMDPHGVDAYDAMPLDAADRLLNTFPSALDGRFSHGLFAHLASQEPDRYLALSKAGFPVLDSTNPSVNVQHHLLERGGGHYLDVGGTDLISEGKVSVRGRVEPVGYTETGLRLSDHSVLDVDAVIWCTGFADKDVRVTAREMLGAEEAEADHMGVILGPADIAARLDASWGVDAEGEVRGVWKRHLRMENYWVIGGVIQHQRWWSRPLAQQIKLALDGSLPPAYRDTPVTE</sequence>
<dbReference type="Pfam" id="PF13738">
    <property type="entry name" value="Pyr_redox_3"/>
    <property type="match status" value="1"/>
</dbReference>
<keyword evidence="4" id="KW-1185">Reference proteome</keyword>
<dbReference type="AlphaFoldDB" id="A0A7C8IA48"/>
<evidence type="ECO:0000313" key="3">
    <source>
        <dbReference type="EMBL" id="KAF2871931.1"/>
    </source>
</evidence>
<dbReference type="PANTHER" id="PTHR43539">
    <property type="entry name" value="FLAVIN-BINDING MONOOXYGENASE-LIKE PROTEIN (AFU_ORTHOLOGUE AFUA_4G09220)"/>
    <property type="match status" value="1"/>
</dbReference>
<dbReference type="PRINTS" id="PR00419">
    <property type="entry name" value="ADXRDTASE"/>
</dbReference>
<evidence type="ECO:0000256" key="2">
    <source>
        <dbReference type="SAM" id="MobiDB-lite"/>
    </source>
</evidence>
<evidence type="ECO:0000256" key="1">
    <source>
        <dbReference type="ARBA" id="ARBA00023002"/>
    </source>
</evidence>
<dbReference type="SUPFAM" id="SSF51905">
    <property type="entry name" value="FAD/NAD(P)-binding domain"/>
    <property type="match status" value="1"/>
</dbReference>
<dbReference type="Gene3D" id="3.50.50.60">
    <property type="entry name" value="FAD/NAD(P)-binding domain"/>
    <property type="match status" value="2"/>
</dbReference>
<keyword evidence="1" id="KW-0560">Oxidoreductase</keyword>
<comment type="caution">
    <text evidence="3">The sequence shown here is derived from an EMBL/GenBank/DDBJ whole genome shotgun (WGS) entry which is preliminary data.</text>
</comment>